<dbReference type="GO" id="GO:0032259">
    <property type="term" value="P:methylation"/>
    <property type="evidence" value="ECO:0007669"/>
    <property type="project" value="UniProtKB-KW"/>
</dbReference>
<dbReference type="SUPFAM" id="SSF51197">
    <property type="entry name" value="Clavaminate synthase-like"/>
    <property type="match status" value="1"/>
</dbReference>
<dbReference type="Proteomes" id="UP000265566">
    <property type="component" value="Chromosome 5"/>
</dbReference>
<dbReference type="AlphaFoldDB" id="A0A072UER0"/>
<reference evidence="8 11" key="1">
    <citation type="journal article" date="2011" name="Nature">
        <title>The Medicago genome provides insight into the evolution of rhizobial symbioses.</title>
        <authorList>
            <person name="Young N.D."/>
            <person name="Debelle F."/>
            <person name="Oldroyd G.E."/>
            <person name="Geurts R."/>
            <person name="Cannon S.B."/>
            <person name="Udvardi M.K."/>
            <person name="Benedito V.A."/>
            <person name="Mayer K.F."/>
            <person name="Gouzy J."/>
            <person name="Schoof H."/>
            <person name="Van de Peer Y."/>
            <person name="Proost S."/>
            <person name="Cook D.R."/>
            <person name="Meyers B.C."/>
            <person name="Spannagl M."/>
            <person name="Cheung F."/>
            <person name="De Mita S."/>
            <person name="Krishnakumar V."/>
            <person name="Gundlach H."/>
            <person name="Zhou S."/>
            <person name="Mudge J."/>
            <person name="Bharti A.K."/>
            <person name="Murray J.D."/>
            <person name="Naoumkina M.A."/>
            <person name="Rosen B."/>
            <person name="Silverstein K.A."/>
            <person name="Tang H."/>
            <person name="Rombauts S."/>
            <person name="Zhao P.X."/>
            <person name="Zhou P."/>
            <person name="Barbe V."/>
            <person name="Bardou P."/>
            <person name="Bechner M."/>
            <person name="Bellec A."/>
            <person name="Berger A."/>
            <person name="Berges H."/>
            <person name="Bidwell S."/>
            <person name="Bisseling T."/>
            <person name="Choisne N."/>
            <person name="Couloux A."/>
            <person name="Denny R."/>
            <person name="Deshpande S."/>
            <person name="Dai X."/>
            <person name="Doyle J.J."/>
            <person name="Dudez A.M."/>
            <person name="Farmer A.D."/>
            <person name="Fouteau S."/>
            <person name="Franken C."/>
            <person name="Gibelin C."/>
            <person name="Gish J."/>
            <person name="Goldstein S."/>
            <person name="Gonzalez A.J."/>
            <person name="Green P.J."/>
            <person name="Hallab A."/>
            <person name="Hartog M."/>
            <person name="Hua A."/>
            <person name="Humphray S.J."/>
            <person name="Jeong D.H."/>
            <person name="Jing Y."/>
            <person name="Jocker A."/>
            <person name="Kenton S.M."/>
            <person name="Kim D.J."/>
            <person name="Klee K."/>
            <person name="Lai H."/>
            <person name="Lang C."/>
            <person name="Lin S."/>
            <person name="Macmil S.L."/>
            <person name="Magdelenat G."/>
            <person name="Matthews L."/>
            <person name="McCorrison J."/>
            <person name="Monaghan E.L."/>
            <person name="Mun J.H."/>
            <person name="Najar F.Z."/>
            <person name="Nicholson C."/>
            <person name="Noirot C."/>
            <person name="O'Bleness M."/>
            <person name="Paule C.R."/>
            <person name="Poulain J."/>
            <person name="Prion F."/>
            <person name="Qin B."/>
            <person name="Qu C."/>
            <person name="Retzel E.F."/>
            <person name="Riddle C."/>
            <person name="Sallet E."/>
            <person name="Samain S."/>
            <person name="Samson N."/>
            <person name="Sanders I."/>
            <person name="Saurat O."/>
            <person name="Scarpelli C."/>
            <person name="Schiex T."/>
            <person name="Segurens B."/>
            <person name="Severin A.J."/>
            <person name="Sherrier D.J."/>
            <person name="Shi R."/>
            <person name="Sims S."/>
            <person name="Singer S.R."/>
            <person name="Sinharoy S."/>
            <person name="Sterck L."/>
            <person name="Viollet A."/>
            <person name="Wang B.B."/>
            <person name="Wang K."/>
            <person name="Wang M."/>
            <person name="Wang X."/>
            <person name="Warfsmann J."/>
            <person name="Weissenbach J."/>
            <person name="White D.D."/>
            <person name="White J.D."/>
            <person name="Wiley G.B."/>
            <person name="Wincker P."/>
            <person name="Xing Y."/>
            <person name="Yang L."/>
            <person name="Yao Z."/>
            <person name="Ying F."/>
            <person name="Zhai J."/>
            <person name="Zhou L."/>
            <person name="Zuber A."/>
            <person name="Denarie J."/>
            <person name="Dixon R.A."/>
            <person name="May G.D."/>
            <person name="Schwartz D.C."/>
            <person name="Rogers J."/>
            <person name="Quetier F."/>
            <person name="Town C.D."/>
            <person name="Roe B.A."/>
        </authorList>
    </citation>
    <scope>NUCLEOTIDE SEQUENCE [LARGE SCALE GENOMIC DNA]</scope>
    <source>
        <strain evidence="8">A17</strain>
        <strain evidence="10 11">cv. Jemalong A17</strain>
    </source>
</reference>
<dbReference type="InterPro" id="IPR005123">
    <property type="entry name" value="Oxoglu/Fe-dep_dioxygenase_dom"/>
</dbReference>
<dbReference type="GO" id="GO:0008168">
    <property type="term" value="F:methyltransferase activity"/>
    <property type="evidence" value="ECO:0007669"/>
    <property type="project" value="UniProtKB-KW"/>
</dbReference>
<keyword evidence="2 6" id="KW-0479">Metal-binding</keyword>
<dbReference type="Pfam" id="PF14226">
    <property type="entry name" value="DIOX_N"/>
    <property type="match status" value="1"/>
</dbReference>
<keyword evidence="11" id="KW-1185">Reference proteome</keyword>
<keyword evidence="9" id="KW-0489">Methyltransferase</keyword>
<accession>A0A072UER0</accession>
<name>A0A072UER0_MEDTR</name>
<reference evidence="8 11" key="2">
    <citation type="journal article" date="2014" name="BMC Genomics">
        <title>An improved genome release (version Mt4.0) for the model legume Medicago truncatula.</title>
        <authorList>
            <person name="Tang H."/>
            <person name="Krishnakumar V."/>
            <person name="Bidwell S."/>
            <person name="Rosen B."/>
            <person name="Chan A."/>
            <person name="Zhou S."/>
            <person name="Gentzbittel L."/>
            <person name="Childs K.L."/>
            <person name="Yandell M."/>
            <person name="Gundlach H."/>
            <person name="Mayer K.F."/>
            <person name="Schwartz D.C."/>
            <person name="Town C.D."/>
        </authorList>
    </citation>
    <scope>GENOME REANNOTATION</scope>
    <source>
        <strain evidence="8">A17</strain>
        <strain evidence="10 11">cv. Jemalong A17</strain>
    </source>
</reference>
<reference evidence="9" key="5">
    <citation type="journal article" date="2018" name="Nat. Plants">
        <title>Whole-genome landscape of Medicago truncatula symbiotic genes.</title>
        <authorList>
            <person name="Pecrix Y."/>
            <person name="Gamas P."/>
            <person name="Carrere S."/>
        </authorList>
    </citation>
    <scope>NUCLEOTIDE SEQUENCE</scope>
    <source>
        <tissue evidence="9">Leaves</tissue>
    </source>
</reference>
<dbReference type="GO" id="GO:0031418">
    <property type="term" value="F:L-ascorbic acid binding"/>
    <property type="evidence" value="ECO:0007669"/>
    <property type="project" value="UniProtKB-KW"/>
</dbReference>
<evidence type="ECO:0000313" key="11">
    <source>
        <dbReference type="Proteomes" id="UP000002051"/>
    </source>
</evidence>
<dbReference type="Pfam" id="PF03171">
    <property type="entry name" value="2OG-FeII_Oxy"/>
    <property type="match status" value="1"/>
</dbReference>
<dbReference type="InterPro" id="IPR026992">
    <property type="entry name" value="DIOX_N"/>
</dbReference>
<keyword evidence="9" id="KW-0808">Transferase</keyword>
<comment type="similarity">
    <text evidence="1 6">Belongs to the iron/ascorbate-dependent oxidoreductase family.</text>
</comment>
<dbReference type="KEGG" id="mtr:25494678"/>
<dbReference type="EMBL" id="PSQE01000005">
    <property type="protein sequence ID" value="RHN55717.1"/>
    <property type="molecule type" value="Genomic_DNA"/>
</dbReference>
<dbReference type="OrthoDB" id="288590at2759"/>
<evidence type="ECO:0000256" key="3">
    <source>
        <dbReference type="ARBA" id="ARBA00022896"/>
    </source>
</evidence>
<protein>
    <submittedName>
        <fullName evidence="8">2OG-Fe(II) oxygenase family oxidoreductase</fullName>
    </submittedName>
    <submittedName>
        <fullName evidence="9">Putative thebaine 6-O-demethylase</fullName>
        <ecNumber evidence="9">1.14.11.31</ecNumber>
    </submittedName>
</protein>
<reference evidence="10" key="3">
    <citation type="submission" date="2015-04" db="UniProtKB">
        <authorList>
            <consortium name="EnsemblPlants"/>
        </authorList>
    </citation>
    <scope>IDENTIFICATION</scope>
    <source>
        <strain evidence="10">cv. Jemalong A17</strain>
    </source>
</reference>
<dbReference type="InterPro" id="IPR027443">
    <property type="entry name" value="IPNS-like_sf"/>
</dbReference>
<evidence type="ECO:0000313" key="12">
    <source>
        <dbReference type="Proteomes" id="UP000265566"/>
    </source>
</evidence>
<dbReference type="InterPro" id="IPR050295">
    <property type="entry name" value="Plant_2OG-oxidoreductases"/>
</dbReference>
<dbReference type="GO" id="GO:0102802">
    <property type="term" value="F:thebaine 6-O-demethylase activity"/>
    <property type="evidence" value="ECO:0007669"/>
    <property type="project" value="UniProtKB-EC"/>
</dbReference>
<dbReference type="HOGENOM" id="CLU_010119_16_0_1"/>
<keyword evidence="5 6" id="KW-0408">Iron</keyword>
<dbReference type="Gramene" id="rna30945">
    <property type="protein sequence ID" value="RHN55717.1"/>
    <property type="gene ID" value="gene30945"/>
</dbReference>
<sequence>MSRFGTSRLVPSVHELAKQSIVEVPEQFLRPNQDATHVINTDSLPQVPVIDLGKLLGEDATELEKLDLACKEWGFFQIINHGVNTSLIEKVKIGIKEFLSLPVEEKKKFWQTPNDMEGFGQMFVVSDDQKLEWADLFLITTLPLDERNPRLFPSIFQPFRDNLEIYCSEVQKLCFTIISQMEKALKIESNEVTELFNHITQAMRWNLYPPCPQPENVIGLNPHSDVGALTILLQANEIEGLQIRKDGQWIPVQPLPNAFVINIGDMLEIVTNGIYRSIEHRATVNSEKERISIAAFHRPHVNTILSPRPSLVTPERPASFKSIAVGEYLKAYFSRKLEGKSCLDVMRLENDGV</sequence>
<dbReference type="InterPro" id="IPR044861">
    <property type="entry name" value="IPNS-like_FE2OG_OXY"/>
</dbReference>
<dbReference type="Proteomes" id="UP000002051">
    <property type="component" value="Chromosome 5"/>
</dbReference>
<feature type="domain" description="Fe2OG dioxygenase" evidence="7">
    <location>
        <begin position="198"/>
        <end position="299"/>
    </location>
</feature>
<evidence type="ECO:0000256" key="4">
    <source>
        <dbReference type="ARBA" id="ARBA00023002"/>
    </source>
</evidence>
<dbReference type="PANTHER" id="PTHR47991">
    <property type="entry name" value="OXOGLUTARATE/IRON-DEPENDENT DIOXYGENASE"/>
    <property type="match status" value="1"/>
</dbReference>
<dbReference type="FunFam" id="2.60.120.330:FF:000001">
    <property type="entry name" value="Protein SRG1"/>
    <property type="match status" value="1"/>
</dbReference>
<proteinExistence type="inferred from homology"/>
<dbReference type="EMBL" id="CM001221">
    <property type="protein sequence ID" value="KEH27886.1"/>
    <property type="molecule type" value="Genomic_DNA"/>
</dbReference>
<dbReference type="EC" id="1.14.11.31" evidence="9"/>
<keyword evidence="3" id="KW-0847">Vitamin C</keyword>
<reference evidence="12" key="4">
    <citation type="journal article" date="2018" name="Nat. Plants">
        <title>Whole-genome landscape of Medicago truncatula symbiotic genes.</title>
        <authorList>
            <person name="Pecrix Y."/>
            <person name="Staton S.E."/>
            <person name="Sallet E."/>
            <person name="Lelandais-Briere C."/>
            <person name="Moreau S."/>
            <person name="Carrere S."/>
            <person name="Blein T."/>
            <person name="Jardinaud M.F."/>
            <person name="Latrasse D."/>
            <person name="Zouine M."/>
            <person name="Zahm M."/>
            <person name="Kreplak J."/>
            <person name="Mayjonade B."/>
            <person name="Satge C."/>
            <person name="Perez M."/>
            <person name="Cauet S."/>
            <person name="Marande W."/>
            <person name="Chantry-Darmon C."/>
            <person name="Lopez-Roques C."/>
            <person name="Bouchez O."/>
            <person name="Berard A."/>
            <person name="Debelle F."/>
            <person name="Munos S."/>
            <person name="Bendahmane A."/>
            <person name="Berges H."/>
            <person name="Niebel A."/>
            <person name="Buitink J."/>
            <person name="Frugier F."/>
            <person name="Benhamed M."/>
            <person name="Crespi M."/>
            <person name="Gouzy J."/>
            <person name="Gamas P."/>
        </authorList>
    </citation>
    <scope>NUCLEOTIDE SEQUENCE [LARGE SCALE GENOMIC DNA]</scope>
    <source>
        <strain evidence="12">cv. Jemalong A17</strain>
    </source>
</reference>
<evidence type="ECO:0000256" key="1">
    <source>
        <dbReference type="ARBA" id="ARBA00008056"/>
    </source>
</evidence>
<dbReference type="GO" id="GO:0046872">
    <property type="term" value="F:metal ion binding"/>
    <property type="evidence" value="ECO:0007669"/>
    <property type="project" value="UniProtKB-KW"/>
</dbReference>
<keyword evidence="4 6" id="KW-0560">Oxidoreductase</keyword>
<evidence type="ECO:0000313" key="8">
    <source>
        <dbReference type="EMBL" id="KEH27886.1"/>
    </source>
</evidence>
<organism evidence="8 11">
    <name type="scientific">Medicago truncatula</name>
    <name type="common">Barrel medic</name>
    <name type="synonym">Medicago tribuloides</name>
    <dbReference type="NCBI Taxonomy" id="3880"/>
    <lineage>
        <taxon>Eukaryota</taxon>
        <taxon>Viridiplantae</taxon>
        <taxon>Streptophyta</taxon>
        <taxon>Embryophyta</taxon>
        <taxon>Tracheophyta</taxon>
        <taxon>Spermatophyta</taxon>
        <taxon>Magnoliopsida</taxon>
        <taxon>eudicotyledons</taxon>
        <taxon>Gunneridae</taxon>
        <taxon>Pentapetalae</taxon>
        <taxon>rosids</taxon>
        <taxon>fabids</taxon>
        <taxon>Fabales</taxon>
        <taxon>Fabaceae</taxon>
        <taxon>Papilionoideae</taxon>
        <taxon>50 kb inversion clade</taxon>
        <taxon>NPAAA clade</taxon>
        <taxon>Hologalegina</taxon>
        <taxon>IRL clade</taxon>
        <taxon>Trifolieae</taxon>
        <taxon>Medicago</taxon>
    </lineage>
</organism>
<dbReference type="EnsemblPlants" id="KEH27886">
    <property type="protein sequence ID" value="KEH27886"/>
    <property type="gene ID" value="MTR_5g048550"/>
</dbReference>
<dbReference type="PROSITE" id="PS51471">
    <property type="entry name" value="FE2OG_OXY"/>
    <property type="match status" value="1"/>
</dbReference>
<evidence type="ECO:0000256" key="2">
    <source>
        <dbReference type="ARBA" id="ARBA00022723"/>
    </source>
</evidence>
<evidence type="ECO:0000256" key="5">
    <source>
        <dbReference type="ARBA" id="ARBA00023004"/>
    </source>
</evidence>
<evidence type="ECO:0000256" key="6">
    <source>
        <dbReference type="RuleBase" id="RU003682"/>
    </source>
</evidence>
<evidence type="ECO:0000313" key="9">
    <source>
        <dbReference type="EMBL" id="RHN55717.1"/>
    </source>
</evidence>
<dbReference type="Gene3D" id="2.60.120.330">
    <property type="entry name" value="B-lactam Antibiotic, Isopenicillin N Synthase, Chain"/>
    <property type="match status" value="1"/>
</dbReference>
<evidence type="ECO:0000313" key="10">
    <source>
        <dbReference type="EnsemblPlants" id="KEH27886"/>
    </source>
</evidence>
<gene>
    <name evidence="10" type="primary">25494678</name>
    <name evidence="8" type="ordered locus">MTR_5g048550</name>
    <name evidence="9" type="ORF">MtrunA17_Chr5g0421011</name>
</gene>
<evidence type="ECO:0000259" key="7">
    <source>
        <dbReference type="PROSITE" id="PS51471"/>
    </source>
</evidence>